<dbReference type="AlphaFoldDB" id="M4FJ51"/>
<reference evidence="3" key="2">
    <citation type="journal article" date="2018" name="Hortic Res">
        <title>Improved Brassica rapa reference genome by single-molecule sequencing and chromosome conformation capture technologies.</title>
        <authorList>
            <person name="Zhang L."/>
            <person name="Cai X."/>
            <person name="Wu J."/>
            <person name="Liu M."/>
            <person name="Grob S."/>
            <person name="Cheng F."/>
            <person name="Liang J."/>
            <person name="Cai C."/>
            <person name="Liu Z."/>
            <person name="Liu B."/>
            <person name="Wang F."/>
            <person name="Li S."/>
            <person name="Liu F."/>
            <person name="Li X."/>
            <person name="Cheng L."/>
            <person name="Yang W."/>
            <person name="Li M.H."/>
            <person name="Grossniklaus U."/>
            <person name="Zheng H."/>
            <person name="Wang X."/>
        </authorList>
    </citation>
    <scope>NUCLEOTIDE SEQUENCE [LARGE SCALE GENOMIC DNA]</scope>
    <source>
        <strain evidence="3">cv. Chiifu-401-42</strain>
    </source>
</reference>
<evidence type="ECO:0000313" key="3">
    <source>
        <dbReference type="Proteomes" id="UP000011750"/>
    </source>
</evidence>
<sequence>MGDVGQDQAAINAQLLAKELRANLRAITAELAQLRQGGRPNGPRPPRRNQPDLHDTVSDSDMTDDKRSQDEERLNRGRRRNARGHRDQVGGGRDHKGGRYREEEEPWLGGKALKLNPLTFAGKYSEAKKVALAAAQLTDNALSWSDGDVA</sequence>
<organism evidence="2 3">
    <name type="scientific">Brassica campestris</name>
    <name type="common">Field mustard</name>
    <dbReference type="NCBI Taxonomy" id="3711"/>
    <lineage>
        <taxon>Eukaryota</taxon>
        <taxon>Viridiplantae</taxon>
        <taxon>Streptophyta</taxon>
        <taxon>Embryophyta</taxon>
        <taxon>Tracheophyta</taxon>
        <taxon>Spermatophyta</taxon>
        <taxon>Magnoliopsida</taxon>
        <taxon>eudicotyledons</taxon>
        <taxon>Gunneridae</taxon>
        <taxon>Pentapetalae</taxon>
        <taxon>rosids</taxon>
        <taxon>malvids</taxon>
        <taxon>Brassicales</taxon>
        <taxon>Brassicaceae</taxon>
        <taxon>Brassiceae</taxon>
        <taxon>Brassica</taxon>
    </lineage>
</organism>
<evidence type="ECO:0000256" key="1">
    <source>
        <dbReference type="SAM" id="MobiDB-lite"/>
    </source>
</evidence>
<dbReference type="Gramene" id="Bra041131.1">
    <property type="protein sequence ID" value="Bra041131.1-P"/>
    <property type="gene ID" value="Bra041131"/>
</dbReference>
<evidence type="ECO:0000313" key="2">
    <source>
        <dbReference type="EnsemblPlants" id="Bra041131.1-P"/>
    </source>
</evidence>
<dbReference type="Proteomes" id="UP000011750">
    <property type="component" value="Unassembled WGS sequence"/>
</dbReference>
<keyword evidence="3" id="KW-1185">Reference proteome</keyword>
<protein>
    <submittedName>
        <fullName evidence="2">Uncharacterized protein</fullName>
    </submittedName>
</protein>
<feature type="compositionally biased region" description="Basic and acidic residues" evidence="1">
    <location>
        <begin position="84"/>
        <end position="102"/>
    </location>
</feature>
<dbReference type="OMA" id="NRTEMGT"/>
<dbReference type="HOGENOM" id="CLU_1743107_0_0_1"/>
<reference evidence="2" key="3">
    <citation type="submission" date="2023-03" db="UniProtKB">
        <authorList>
            <consortium name="EnsemblPlants"/>
        </authorList>
    </citation>
    <scope>IDENTIFICATION</scope>
    <source>
        <strain evidence="2">cv. Chiifu-401-42</strain>
    </source>
</reference>
<feature type="compositionally biased region" description="Basic and acidic residues" evidence="1">
    <location>
        <begin position="49"/>
        <end position="75"/>
    </location>
</feature>
<feature type="region of interest" description="Disordered" evidence="1">
    <location>
        <begin position="33"/>
        <end position="105"/>
    </location>
</feature>
<proteinExistence type="predicted"/>
<dbReference type="EnsemblPlants" id="Bra041131.1">
    <property type="protein sequence ID" value="Bra041131.1-P"/>
    <property type="gene ID" value="Bra041131"/>
</dbReference>
<dbReference type="STRING" id="51351.M4FJ51"/>
<name>M4FJ51_BRACM</name>
<reference evidence="3" key="1">
    <citation type="journal article" date="2011" name="Nat. Genet.">
        <title>The genome of the mesopolyploid crop species Brassica rapa.</title>
        <authorList>
            <consortium name="Brassica rapa Genome Sequencing Project Consortium"/>
            <person name="Wang X."/>
            <person name="Wang H."/>
            <person name="Wang J."/>
            <person name="Sun R."/>
            <person name="Wu J."/>
            <person name="Liu S."/>
            <person name="Bai Y."/>
            <person name="Mun J.H."/>
            <person name="Bancroft I."/>
            <person name="Cheng F."/>
            <person name="Huang S."/>
            <person name="Li X."/>
            <person name="Hua W."/>
            <person name="Wang J."/>
            <person name="Wang X."/>
            <person name="Freeling M."/>
            <person name="Pires J.C."/>
            <person name="Paterson A.H."/>
            <person name="Chalhoub B."/>
            <person name="Wang B."/>
            <person name="Hayward A."/>
            <person name="Sharpe A.G."/>
            <person name="Park B.S."/>
            <person name="Weisshaar B."/>
            <person name="Liu B."/>
            <person name="Li B."/>
            <person name="Liu B."/>
            <person name="Tong C."/>
            <person name="Song C."/>
            <person name="Duran C."/>
            <person name="Peng C."/>
            <person name="Geng C."/>
            <person name="Koh C."/>
            <person name="Lin C."/>
            <person name="Edwards D."/>
            <person name="Mu D."/>
            <person name="Shen D."/>
            <person name="Soumpourou E."/>
            <person name="Li F."/>
            <person name="Fraser F."/>
            <person name="Conant G."/>
            <person name="Lassalle G."/>
            <person name="King G.J."/>
            <person name="Bonnema G."/>
            <person name="Tang H."/>
            <person name="Wang H."/>
            <person name="Belcram H."/>
            <person name="Zhou H."/>
            <person name="Hirakawa H."/>
            <person name="Abe H."/>
            <person name="Guo H."/>
            <person name="Wang H."/>
            <person name="Jin H."/>
            <person name="Parkin I.A."/>
            <person name="Batley J."/>
            <person name="Kim J.S."/>
            <person name="Just J."/>
            <person name="Li J."/>
            <person name="Xu J."/>
            <person name="Deng J."/>
            <person name="Kim J.A."/>
            <person name="Li J."/>
            <person name="Yu J."/>
            <person name="Meng J."/>
            <person name="Wang J."/>
            <person name="Min J."/>
            <person name="Poulain J."/>
            <person name="Wang J."/>
            <person name="Hatakeyama K."/>
            <person name="Wu K."/>
            <person name="Wang L."/>
            <person name="Fang L."/>
            <person name="Trick M."/>
            <person name="Links M.G."/>
            <person name="Zhao M."/>
            <person name="Jin M."/>
            <person name="Ramchiary N."/>
            <person name="Drou N."/>
            <person name="Berkman P.J."/>
            <person name="Cai Q."/>
            <person name="Huang Q."/>
            <person name="Li R."/>
            <person name="Tabata S."/>
            <person name="Cheng S."/>
            <person name="Zhang S."/>
            <person name="Zhang S."/>
            <person name="Huang S."/>
            <person name="Sato S."/>
            <person name="Sun S."/>
            <person name="Kwon S.J."/>
            <person name="Choi S.R."/>
            <person name="Lee T.H."/>
            <person name="Fan W."/>
            <person name="Zhao X."/>
            <person name="Tan X."/>
            <person name="Xu X."/>
            <person name="Wang Y."/>
            <person name="Qiu Y."/>
            <person name="Yin Y."/>
            <person name="Li Y."/>
            <person name="Du Y."/>
            <person name="Liao Y."/>
            <person name="Lim Y."/>
            <person name="Narusaka Y."/>
            <person name="Wang Y."/>
            <person name="Wang Z."/>
            <person name="Li Z."/>
            <person name="Wang Z."/>
            <person name="Xiong Z."/>
            <person name="Zhang Z."/>
        </authorList>
    </citation>
    <scope>NUCLEOTIDE SEQUENCE [LARGE SCALE GENOMIC DNA]</scope>
    <source>
        <strain evidence="3">cv. Chiifu-401-42</strain>
    </source>
</reference>
<accession>M4FJ51</accession>
<dbReference type="InParanoid" id="M4FJ51"/>